<dbReference type="Proteomes" id="UP000214646">
    <property type="component" value="Unassembled WGS sequence"/>
</dbReference>
<keyword evidence="3" id="KW-1185">Reference proteome</keyword>
<comment type="caution">
    <text evidence="2">The sequence shown here is derived from an EMBL/GenBank/DDBJ whole genome shotgun (WGS) entry which is preliminary data.</text>
</comment>
<evidence type="ECO:0000256" key="1">
    <source>
        <dbReference type="SAM" id="SignalP"/>
    </source>
</evidence>
<evidence type="ECO:0000313" key="3">
    <source>
        <dbReference type="Proteomes" id="UP000214646"/>
    </source>
</evidence>
<evidence type="ECO:0008006" key="4">
    <source>
        <dbReference type="Google" id="ProtNLM"/>
    </source>
</evidence>
<evidence type="ECO:0000313" key="2">
    <source>
        <dbReference type="EMBL" id="OWK43578.1"/>
    </source>
</evidence>
<dbReference type="SUPFAM" id="SSF101898">
    <property type="entry name" value="NHL repeat"/>
    <property type="match status" value="1"/>
</dbReference>
<keyword evidence="1" id="KW-0732">Signal</keyword>
<dbReference type="PANTHER" id="PTHR46388:SF2">
    <property type="entry name" value="NHL REPEAT-CONTAINING PROTEIN 2"/>
    <property type="match status" value="1"/>
</dbReference>
<dbReference type="Gene3D" id="2.120.10.30">
    <property type="entry name" value="TolB, C-terminal domain"/>
    <property type="match status" value="3"/>
</dbReference>
<organism evidence="2 3">
    <name type="scientific">Fimbriiglobus ruber</name>
    <dbReference type="NCBI Taxonomy" id="1908690"/>
    <lineage>
        <taxon>Bacteria</taxon>
        <taxon>Pseudomonadati</taxon>
        <taxon>Planctomycetota</taxon>
        <taxon>Planctomycetia</taxon>
        <taxon>Gemmatales</taxon>
        <taxon>Gemmataceae</taxon>
        <taxon>Fimbriiglobus</taxon>
    </lineage>
</organism>
<sequence length="374" mass="37961">MPAPNTFSRTPMNTHLLRLSLLTAALVILAAPSARAGKVVLVAGGTGGDGGPAAGAKVVQPFAVDFGADGSIYFVEMAGGERLRKIAPDGTLTTLAGSGKKGSAGDGGPALKAEFNGMHNLLVAPDGVIYLADAFNSKVRKYDPAAGTVTTFAGTGKKGYAGDGGPAAAAELAEVICIAFGPGAKTMYIADIGNRRVRAIDMSTGVITTVAGTGKKGEPKDGEPAAEQPLIDPRAVATDGKGNLYVLERGGHRLRVVDAAGKIRTVAGTGKAGIGGDGGPALKAAMNGPKFLWCDKDGSVLIADTENHQIRRYLPGKEIVELVAGTGKAGNGGVGGDPLKLELKRPHGVVPHPKTGELYIADSDNGRVLKIANE</sequence>
<dbReference type="AlphaFoldDB" id="A0A225DYG5"/>
<feature type="signal peptide" evidence="1">
    <location>
        <begin position="1"/>
        <end position="36"/>
    </location>
</feature>
<protein>
    <recommendedName>
        <fullName evidence="4">NHL repeat domain protein</fullName>
    </recommendedName>
</protein>
<accession>A0A225DYG5</accession>
<proteinExistence type="predicted"/>
<gene>
    <name evidence="2" type="ORF">FRUB_03177</name>
</gene>
<feature type="chain" id="PRO_5012668822" description="NHL repeat domain protein" evidence="1">
    <location>
        <begin position="37"/>
        <end position="374"/>
    </location>
</feature>
<dbReference type="PANTHER" id="PTHR46388">
    <property type="entry name" value="NHL REPEAT-CONTAINING PROTEIN 2"/>
    <property type="match status" value="1"/>
</dbReference>
<dbReference type="InterPro" id="IPR011042">
    <property type="entry name" value="6-blade_b-propeller_TolB-like"/>
</dbReference>
<dbReference type="EMBL" id="NIDE01000004">
    <property type="protein sequence ID" value="OWK43578.1"/>
    <property type="molecule type" value="Genomic_DNA"/>
</dbReference>
<name>A0A225DYG5_9BACT</name>
<reference evidence="3" key="1">
    <citation type="submission" date="2017-06" db="EMBL/GenBank/DDBJ databases">
        <title>Genome analysis of Fimbriiglobus ruber SP5, the first member of the order Planctomycetales with confirmed chitinolytic capability.</title>
        <authorList>
            <person name="Ravin N.V."/>
            <person name="Rakitin A.L."/>
            <person name="Ivanova A.A."/>
            <person name="Beletsky A.V."/>
            <person name="Kulichevskaya I.S."/>
            <person name="Mardanov A.V."/>
            <person name="Dedysh S.N."/>
        </authorList>
    </citation>
    <scope>NUCLEOTIDE SEQUENCE [LARGE SCALE GENOMIC DNA]</scope>
    <source>
        <strain evidence="3">SP5</strain>
    </source>
</reference>